<dbReference type="InterPro" id="IPR036864">
    <property type="entry name" value="Zn2-C6_fun-type_DNA-bd_sf"/>
</dbReference>
<dbReference type="EMBL" id="RSDZ01000095">
    <property type="protein sequence ID" value="RXG44145.1"/>
    <property type="molecule type" value="Genomic_DNA"/>
</dbReference>
<gene>
    <name evidence="4" type="ORF">VDGE_02607</name>
</gene>
<dbReference type="OMA" id="NCKNAGH"/>
<protein>
    <recommendedName>
        <fullName evidence="3">Zn(2)-C6 fungal-type domain-containing protein</fullName>
    </recommendedName>
</protein>
<feature type="compositionally biased region" description="Polar residues" evidence="2">
    <location>
        <begin position="335"/>
        <end position="346"/>
    </location>
</feature>
<accession>A0A444RSU4</accession>
<evidence type="ECO:0000313" key="5">
    <source>
        <dbReference type="Proteomes" id="UP000288725"/>
    </source>
</evidence>
<reference evidence="4 5" key="1">
    <citation type="submission" date="2018-12" db="EMBL/GenBank/DDBJ databases">
        <title>Genome of Verticillium dahliae isolate Getta Getta.</title>
        <authorList>
            <person name="Gardiner D.M."/>
        </authorList>
    </citation>
    <scope>NUCLEOTIDE SEQUENCE [LARGE SCALE GENOMIC DNA]</scope>
    <source>
        <strain evidence="4 5">Getta Getta</strain>
    </source>
</reference>
<keyword evidence="1" id="KW-0539">Nucleus</keyword>
<evidence type="ECO:0000256" key="2">
    <source>
        <dbReference type="SAM" id="MobiDB-lite"/>
    </source>
</evidence>
<feature type="compositionally biased region" description="Low complexity" evidence="2">
    <location>
        <begin position="272"/>
        <end position="292"/>
    </location>
</feature>
<name>A0A444RSU4_VERDA</name>
<feature type="region of interest" description="Disordered" evidence="2">
    <location>
        <begin position="314"/>
        <end position="372"/>
    </location>
</feature>
<sequence length="434" mass="45314">MNEREADSDTTPPRKRIAVACTRCRKRKIRCSGDPGDGLPCHNCKNAGAEPCQFLRVASQETTIIQTDRGFAYDIDTARTYQVRGIIPSAFPPQYPPDLQDGLARFPSPSASYNSTARYQGMPSWTSAYCDETADFSNMGYHPSYYSQDPAYLYRMASATERTEPSSLLYGDVGANYNYGQRPVTGSDSPNFSLSSVAASLPSSNDSRLLPTPVNRTLASSGASIYRADETSPYSYKAQNGTATLSSPVVSLSEDSGGYLSCESSPAPAYQASSGPPSANGSASSTSSASNRMSMSMCCGTDGYSTSSSIFSNSELRAPGSGSDSSYDYGDTLRRSSGTPLLSNGQPYKVPQQPTPSMPSHRSATHSHHDHHSALSAAAYLLSGLSDPGTAGGPGTDISGATAVGGGGNVGSGSSAMGHADVQTRVPVGSLPAA</sequence>
<feature type="region of interest" description="Disordered" evidence="2">
    <location>
        <begin position="256"/>
        <end position="292"/>
    </location>
</feature>
<dbReference type="SUPFAM" id="SSF57701">
    <property type="entry name" value="Zn2/Cys6 DNA-binding domain"/>
    <property type="match status" value="1"/>
</dbReference>
<proteinExistence type="predicted"/>
<dbReference type="AlphaFoldDB" id="A0A444RSU4"/>
<evidence type="ECO:0000256" key="1">
    <source>
        <dbReference type="ARBA" id="ARBA00023242"/>
    </source>
</evidence>
<dbReference type="Pfam" id="PF00172">
    <property type="entry name" value="Zn_clus"/>
    <property type="match status" value="1"/>
</dbReference>
<dbReference type="Proteomes" id="UP000288725">
    <property type="component" value="Chromosome 3"/>
</dbReference>
<dbReference type="CDD" id="cd00067">
    <property type="entry name" value="GAL4"/>
    <property type="match status" value="1"/>
</dbReference>
<dbReference type="PROSITE" id="PS00463">
    <property type="entry name" value="ZN2_CY6_FUNGAL_1"/>
    <property type="match status" value="1"/>
</dbReference>
<dbReference type="GO" id="GO:0000981">
    <property type="term" value="F:DNA-binding transcription factor activity, RNA polymerase II-specific"/>
    <property type="evidence" value="ECO:0007669"/>
    <property type="project" value="InterPro"/>
</dbReference>
<dbReference type="GO" id="GO:0008270">
    <property type="term" value="F:zinc ion binding"/>
    <property type="evidence" value="ECO:0007669"/>
    <property type="project" value="InterPro"/>
</dbReference>
<comment type="caution">
    <text evidence="4">The sequence shown here is derived from an EMBL/GenBank/DDBJ whole genome shotgun (WGS) entry which is preliminary data.</text>
</comment>
<feature type="compositionally biased region" description="Low complexity" evidence="2">
    <location>
        <begin position="320"/>
        <end position="330"/>
    </location>
</feature>
<dbReference type="PROSITE" id="PS50048">
    <property type="entry name" value="ZN2_CY6_FUNGAL_2"/>
    <property type="match status" value="1"/>
</dbReference>
<evidence type="ECO:0000259" key="3">
    <source>
        <dbReference type="PROSITE" id="PS50048"/>
    </source>
</evidence>
<feature type="region of interest" description="Disordered" evidence="2">
    <location>
        <begin position="391"/>
        <end position="434"/>
    </location>
</feature>
<feature type="domain" description="Zn(2)-C6 fungal-type" evidence="3">
    <location>
        <begin position="20"/>
        <end position="54"/>
    </location>
</feature>
<dbReference type="OrthoDB" id="4849981at2759"/>
<dbReference type="Gene3D" id="4.10.240.10">
    <property type="entry name" value="Zn(2)-C6 fungal-type DNA-binding domain"/>
    <property type="match status" value="1"/>
</dbReference>
<dbReference type="SMART" id="SM00066">
    <property type="entry name" value="GAL4"/>
    <property type="match status" value="1"/>
</dbReference>
<dbReference type="InterPro" id="IPR001138">
    <property type="entry name" value="Zn2Cys6_DnaBD"/>
</dbReference>
<evidence type="ECO:0000313" key="4">
    <source>
        <dbReference type="EMBL" id="RXG44145.1"/>
    </source>
</evidence>
<organism evidence="4 5">
    <name type="scientific">Verticillium dahliae</name>
    <name type="common">Verticillium wilt</name>
    <dbReference type="NCBI Taxonomy" id="27337"/>
    <lineage>
        <taxon>Eukaryota</taxon>
        <taxon>Fungi</taxon>
        <taxon>Dikarya</taxon>
        <taxon>Ascomycota</taxon>
        <taxon>Pezizomycotina</taxon>
        <taxon>Sordariomycetes</taxon>
        <taxon>Hypocreomycetidae</taxon>
        <taxon>Glomerellales</taxon>
        <taxon>Plectosphaerellaceae</taxon>
        <taxon>Verticillium</taxon>
    </lineage>
</organism>